<dbReference type="CDD" id="cd22910">
    <property type="entry name" value="HFD_H2B"/>
    <property type="match status" value="1"/>
</dbReference>
<evidence type="ECO:0000256" key="6">
    <source>
        <dbReference type="ARBA" id="ARBA00023125"/>
    </source>
</evidence>
<dbReference type="InterPro" id="IPR015421">
    <property type="entry name" value="PyrdxlP-dep_Trfase_major"/>
</dbReference>
<dbReference type="PROSITE" id="PS00357">
    <property type="entry name" value="HISTONE_H2B"/>
    <property type="match status" value="1"/>
</dbReference>
<dbReference type="Proteomes" id="UP000318821">
    <property type="component" value="Unassembled WGS sequence"/>
</dbReference>
<keyword evidence="4 9" id="KW-0158">Chromosome</keyword>
<comment type="caution">
    <text evidence="12">The sequence shown here is derived from an EMBL/GenBank/DDBJ whole genome shotgun (WGS) entry which is preliminary data.</text>
</comment>
<organism evidence="12 13">
    <name type="scientific">Leishmania donovani</name>
    <dbReference type="NCBI Taxonomy" id="5661"/>
    <lineage>
        <taxon>Eukaryota</taxon>
        <taxon>Discoba</taxon>
        <taxon>Euglenozoa</taxon>
        <taxon>Kinetoplastea</taxon>
        <taxon>Metakinetoplastina</taxon>
        <taxon>Trypanosomatida</taxon>
        <taxon>Trypanosomatidae</taxon>
        <taxon>Leishmaniinae</taxon>
        <taxon>Leishmania</taxon>
    </lineage>
</organism>
<keyword evidence="6 9" id="KW-0238">DNA-binding</keyword>
<evidence type="ECO:0000256" key="8">
    <source>
        <dbReference type="ARBA" id="ARBA00023269"/>
    </source>
</evidence>
<proteinExistence type="inferred from homology"/>
<dbReference type="GO" id="GO:0003677">
    <property type="term" value="F:DNA binding"/>
    <property type="evidence" value="ECO:0007669"/>
    <property type="project" value="UniProtKB-KW"/>
</dbReference>
<dbReference type="AlphaFoldDB" id="A0A504X0U2"/>
<dbReference type="VEuPathDB" id="TriTrypDB:LDHU3_28.0280"/>
<accession>A0A504X0U2</accession>
<dbReference type="VEuPathDB" id="TriTrypDB:LdCL_280007000"/>
<dbReference type="Gene3D" id="3.40.640.10">
    <property type="entry name" value="Type I PLP-dependent aspartate aminotransferase-like (Major domain)"/>
    <property type="match status" value="1"/>
</dbReference>
<feature type="domain" description="Core Histone H2A/H2B/H3" evidence="11">
    <location>
        <begin position="632"/>
        <end position="709"/>
    </location>
</feature>
<dbReference type="SUPFAM" id="SSF47113">
    <property type="entry name" value="Histone-fold"/>
    <property type="match status" value="1"/>
</dbReference>
<name>A0A504X0U2_LEIDO</name>
<keyword evidence="8 9" id="KW-0544">Nucleosome core</keyword>
<dbReference type="GO" id="GO:0000786">
    <property type="term" value="C:nucleosome"/>
    <property type="evidence" value="ECO:0007669"/>
    <property type="project" value="UniProtKB-KW"/>
</dbReference>
<dbReference type="GO" id="GO:0046982">
    <property type="term" value="F:protein heterodimerization activity"/>
    <property type="evidence" value="ECO:0007669"/>
    <property type="project" value="InterPro"/>
</dbReference>
<dbReference type="VEuPathDB" id="TriTrypDB:LdBPK_280210.1"/>
<dbReference type="Gene3D" id="1.10.20.10">
    <property type="entry name" value="Histone, subunit A"/>
    <property type="match status" value="1"/>
</dbReference>
<evidence type="ECO:0000313" key="13">
    <source>
        <dbReference type="Proteomes" id="UP000318821"/>
    </source>
</evidence>
<dbReference type="VEuPathDB" id="TriTrypDB:LdBPK_280200.1"/>
<dbReference type="InterPro" id="IPR055333">
    <property type="entry name" value="HISTONE_H2B_site"/>
</dbReference>
<evidence type="ECO:0000256" key="7">
    <source>
        <dbReference type="ARBA" id="ARBA00023242"/>
    </source>
</evidence>
<dbReference type="GO" id="GO:0005634">
    <property type="term" value="C:nucleus"/>
    <property type="evidence" value="ECO:0007669"/>
    <property type="project" value="UniProtKB-SubCell"/>
</dbReference>
<dbReference type="InterPro" id="IPR007125">
    <property type="entry name" value="H2A/H2B/H3"/>
</dbReference>
<gene>
    <name evidence="12" type="ORF">CGC20_13970</name>
</gene>
<comment type="similarity">
    <text evidence="3 9">Belongs to the histone H2B family.</text>
</comment>
<evidence type="ECO:0000256" key="1">
    <source>
        <dbReference type="ARBA" id="ARBA00004123"/>
    </source>
</evidence>
<keyword evidence="7 9" id="KW-0539">Nucleus</keyword>
<dbReference type="SUPFAM" id="SSF53383">
    <property type="entry name" value="PLP-dependent transferases"/>
    <property type="match status" value="1"/>
</dbReference>
<evidence type="ECO:0000313" key="12">
    <source>
        <dbReference type="EMBL" id="TPP40609.1"/>
    </source>
</evidence>
<evidence type="ECO:0000256" key="9">
    <source>
        <dbReference type="RuleBase" id="RU000451"/>
    </source>
</evidence>
<comment type="subcellular location">
    <subcellularLocation>
        <location evidence="2">Chromosome</location>
    </subcellularLocation>
    <subcellularLocation>
        <location evidence="1 9">Nucleus</location>
    </subcellularLocation>
</comment>
<evidence type="ECO:0000256" key="2">
    <source>
        <dbReference type="ARBA" id="ARBA00004286"/>
    </source>
</evidence>
<dbReference type="VEuPathDB" id="TriTrypDB:LdCL_280006900"/>
<sequence>MPFEPVPKSKRSCSPIRWNSIRLPANLQALLAASKERTFAANVSIFEGFGSFHSENVEDLIAADEATYKPPAHFPAFAKRILSKSEIARALMAPPENAAHSTLPSGSPTRKRSRCEAMHCGGAVSSVALRKSRVETAPEANALSGAGHNNTDDVTDGDSDLCSDESCFSSFSVVGAWSASAKCQIREMANQAVEPCELGNAFRSEHFNITPAMVLINHGAFGGTLVGAMLIKWLYEEHMEAEVVRFVDRELLPLIVYSIRALSRFLHADPRQVVLLPNATFGLNCAMRMIVKDDVVAFFDTEYLAVYKMMWLRCEEVGASLHEICLNRFLHDPEVMGDNTALTAEICRQLPANCTTVVLDYVTSTSALCFPVFTHIIPALRQRGVRKIIVDGAHAPLQVELDFKALPPESQPSVFVGNLHKWFSSPKSAGFFWVRSDDVAKMHSVVLSHGAGEGLLSEFIWDGTRDYGTYLSIPAIVEFWENQGHDRVRDYCSHLLSSAADMLTIAFHSRRVARHAPFMSLVELPEKLQDSLITATYIQDSLHDIARVEVPVKRIEGRYYLRISAFVYNTPDEYIYLREAVLSVADKWVQSPQRKHLYAQRLSSHAAATATNDQLAAGKGKRSAGKAPKSGDDQKRRHNHKRSQHWDLYIHRALRRFFKRGTLSKAAVRVLSSFIEDMFNRIQTEAVFVAKINKVKTLTAREIQTSARLLLPPELAKHAMSEGTKAVAKYNASRGEAYAQGGI</sequence>
<dbReference type="Pfam" id="PF00125">
    <property type="entry name" value="Histone"/>
    <property type="match status" value="1"/>
</dbReference>
<dbReference type="PRINTS" id="PR00621">
    <property type="entry name" value="HISTONEH2B"/>
</dbReference>
<dbReference type="EMBL" id="RHLD01000012">
    <property type="protein sequence ID" value="TPP40609.1"/>
    <property type="molecule type" value="Genomic_DNA"/>
</dbReference>
<comment type="subunit">
    <text evidence="9">The nucleosome is a histone octamer containing two molecules each of H2A, H2B, H3 and H4 assembled in one H3-H4 heterotetramer and two H2A-H2B heterodimers. The octamer wraps approximately 147 bp of DNA.</text>
</comment>
<keyword evidence="5" id="KW-0663">Pyridoxal phosphate</keyword>
<evidence type="ECO:0000256" key="3">
    <source>
        <dbReference type="ARBA" id="ARBA00006846"/>
    </source>
</evidence>
<dbReference type="InterPro" id="IPR009072">
    <property type="entry name" value="Histone-fold"/>
</dbReference>
<evidence type="ECO:0000256" key="10">
    <source>
        <dbReference type="SAM" id="MobiDB-lite"/>
    </source>
</evidence>
<dbReference type="GO" id="GO:0030527">
    <property type="term" value="F:structural constituent of chromatin"/>
    <property type="evidence" value="ECO:0007669"/>
    <property type="project" value="InterPro"/>
</dbReference>
<dbReference type="InterPro" id="IPR015424">
    <property type="entry name" value="PyrdxlP-dep_Trfase"/>
</dbReference>
<protein>
    <recommendedName>
        <fullName evidence="9">Histone H2B</fullName>
    </recommendedName>
</protein>
<reference evidence="13" key="1">
    <citation type="submission" date="2019-02" db="EMBL/GenBank/DDBJ databases">
        <title>FDA dAtabase for Regulatory Grade micrObial Sequences (FDA-ARGOS): Supporting development and validation of Infectious Disease Dx tests.</title>
        <authorList>
            <person name="Duncan R."/>
            <person name="Fisher C."/>
            <person name="Tallon L."/>
            <person name="Sadzewicz L."/>
            <person name="Sengamalay N."/>
            <person name="Ott S."/>
            <person name="Godinez A."/>
            <person name="Nagaraj S."/>
            <person name="Vavikolanu K."/>
            <person name="Vyas G."/>
            <person name="Nadendla S."/>
            <person name="Aluvathingal J."/>
            <person name="Sichtig H."/>
        </authorList>
    </citation>
    <scope>NUCLEOTIDE SEQUENCE [LARGE SCALE GENOMIC DNA]</scope>
    <source>
        <strain evidence="13">FDAARGOS_360</strain>
    </source>
</reference>
<dbReference type="VEuPathDB" id="TriTrypDB:LDHU3_28.0260"/>
<evidence type="ECO:0000256" key="4">
    <source>
        <dbReference type="ARBA" id="ARBA00022454"/>
    </source>
</evidence>
<feature type="region of interest" description="Disordered" evidence="10">
    <location>
        <begin position="610"/>
        <end position="642"/>
    </location>
</feature>
<evidence type="ECO:0000256" key="5">
    <source>
        <dbReference type="ARBA" id="ARBA00022898"/>
    </source>
</evidence>
<dbReference type="PANTHER" id="PTHR43092:SF2">
    <property type="entry name" value="HERCYNYLCYSTEINE SULFOXIDE LYASE"/>
    <property type="match status" value="1"/>
</dbReference>
<dbReference type="SMART" id="SM00427">
    <property type="entry name" value="H2B"/>
    <property type="match status" value="1"/>
</dbReference>
<evidence type="ECO:0000259" key="11">
    <source>
        <dbReference type="Pfam" id="PF00125"/>
    </source>
</evidence>
<dbReference type="PANTHER" id="PTHR43092">
    <property type="entry name" value="L-CYSTEINE DESULFHYDRASE"/>
    <property type="match status" value="1"/>
</dbReference>
<dbReference type="InterPro" id="IPR000558">
    <property type="entry name" value="Histone_H2B"/>
</dbReference>